<evidence type="ECO:0000313" key="3">
    <source>
        <dbReference type="Proteomes" id="UP001165378"/>
    </source>
</evidence>
<evidence type="ECO:0000256" key="1">
    <source>
        <dbReference type="SAM" id="MobiDB-lite"/>
    </source>
</evidence>
<reference evidence="2" key="1">
    <citation type="submission" date="2022-01" db="EMBL/GenBank/DDBJ databases">
        <title>Genome-Based Taxonomic Classification of the Phylum Actinobacteria.</title>
        <authorList>
            <person name="Gao Y."/>
        </authorList>
    </citation>
    <scope>NUCLEOTIDE SEQUENCE</scope>
    <source>
        <strain evidence="2">KLBMP 8922</strain>
    </source>
</reference>
<dbReference type="EMBL" id="JAKFHA010000003">
    <property type="protein sequence ID" value="MCF2527149.1"/>
    <property type="molecule type" value="Genomic_DNA"/>
</dbReference>
<keyword evidence="3" id="KW-1185">Reference proteome</keyword>
<evidence type="ECO:0000313" key="2">
    <source>
        <dbReference type="EMBL" id="MCF2527149.1"/>
    </source>
</evidence>
<name>A0AA41PWK1_9ACTN</name>
<accession>A0AA41PWK1</accession>
<feature type="region of interest" description="Disordered" evidence="1">
    <location>
        <begin position="33"/>
        <end position="52"/>
    </location>
</feature>
<sequence length="231" mass="24728">MTPDEQPGEVEPRVRFLAAAAALRAIDTAVAAARHDAADRTRPDRADAVPDAAPDTHDALAALVLLRELRARLATWEPDLIEDARQAGASWAALAGPLGVASRQAAERRYLRLRPGGVPGTTGDQRVQATRDHRAADRAVAAWAREHAGALRALAGQITALDDLSPQAEQPQAALAAALGHDDPARLLAPLATTRPHLDPDHPDLGTRIDAFAHQVDRLRQASDHQRRRAT</sequence>
<comment type="caution">
    <text evidence="2">The sequence shown here is derived from an EMBL/GenBank/DDBJ whole genome shotgun (WGS) entry which is preliminary data.</text>
</comment>
<protein>
    <submittedName>
        <fullName evidence="2">Type III effector protein</fullName>
    </submittedName>
</protein>
<organism evidence="2 3">
    <name type="scientific">Yinghuangia soli</name>
    <dbReference type="NCBI Taxonomy" id="2908204"/>
    <lineage>
        <taxon>Bacteria</taxon>
        <taxon>Bacillati</taxon>
        <taxon>Actinomycetota</taxon>
        <taxon>Actinomycetes</taxon>
        <taxon>Kitasatosporales</taxon>
        <taxon>Streptomycetaceae</taxon>
        <taxon>Yinghuangia</taxon>
    </lineage>
</organism>
<dbReference type="Proteomes" id="UP001165378">
    <property type="component" value="Unassembled WGS sequence"/>
</dbReference>
<dbReference type="RefSeq" id="WP_235051293.1">
    <property type="nucleotide sequence ID" value="NZ_JAKFHA010000003.1"/>
</dbReference>
<proteinExistence type="predicted"/>
<gene>
    <name evidence="2" type="ORF">LZ495_07950</name>
</gene>
<dbReference type="AlphaFoldDB" id="A0AA41PWK1"/>